<sequence length="306" mass="32955">MLDRRDLLLGTAGLSLEAAMFRPTGITEAPATLRGQLAKAQSDFRAGKHTSLGKRLPGLVDRVVSGDDKRLTADVWALATEYLIKTDQDDYALLAADRAAAAATESGDRLAVAEAAYCRCMSLRHSGRSGTGKPATSRSRTAYTITVDAATKLADEGLRTANDFATYGHLFLTASYSASVAGDAARAEDYMREAETVAARHFDTDIAHGLWFFGPAQARLYRLSMEYALGNVGGGINTARALNPGRLPTPERRARYWIDLARVYDQWTGHRSEVATALRHAHTEAPGEVTSRPAILALANDAGLKT</sequence>
<reference evidence="1 2" key="1">
    <citation type="journal article" date="2019" name="Int. J. Syst. Evol. Microbiol.">
        <title>The Global Catalogue of Microorganisms (GCM) 10K type strain sequencing project: providing services to taxonomists for standard genome sequencing and annotation.</title>
        <authorList>
            <consortium name="The Broad Institute Genomics Platform"/>
            <consortium name="The Broad Institute Genome Sequencing Center for Infectious Disease"/>
            <person name="Wu L."/>
            <person name="Ma J."/>
        </authorList>
    </citation>
    <scope>NUCLEOTIDE SEQUENCE [LARGE SCALE GENOMIC DNA]</scope>
    <source>
        <strain evidence="1 2">JCM 16014</strain>
    </source>
</reference>
<dbReference type="EMBL" id="BAAAQN010000025">
    <property type="protein sequence ID" value="GAA2037683.1"/>
    <property type="molecule type" value="Genomic_DNA"/>
</dbReference>
<gene>
    <name evidence="1" type="ORF">GCM10009839_43760</name>
</gene>
<evidence type="ECO:0000313" key="2">
    <source>
        <dbReference type="Proteomes" id="UP001500751"/>
    </source>
</evidence>
<evidence type="ECO:0008006" key="3">
    <source>
        <dbReference type="Google" id="ProtNLM"/>
    </source>
</evidence>
<proteinExistence type="predicted"/>
<dbReference type="RefSeq" id="WP_344667486.1">
    <property type="nucleotide sequence ID" value="NZ_BAAAQN010000025.1"/>
</dbReference>
<accession>A0ABN2UJB3</accession>
<organism evidence="1 2">
    <name type="scientific">Catenulispora yoronensis</name>
    <dbReference type="NCBI Taxonomy" id="450799"/>
    <lineage>
        <taxon>Bacteria</taxon>
        <taxon>Bacillati</taxon>
        <taxon>Actinomycetota</taxon>
        <taxon>Actinomycetes</taxon>
        <taxon>Catenulisporales</taxon>
        <taxon>Catenulisporaceae</taxon>
        <taxon>Catenulispora</taxon>
    </lineage>
</organism>
<evidence type="ECO:0000313" key="1">
    <source>
        <dbReference type="EMBL" id="GAA2037683.1"/>
    </source>
</evidence>
<dbReference type="PROSITE" id="PS51318">
    <property type="entry name" value="TAT"/>
    <property type="match status" value="1"/>
</dbReference>
<protein>
    <recommendedName>
        <fullName evidence="3">Transcriptional regulator</fullName>
    </recommendedName>
</protein>
<dbReference type="InterPro" id="IPR006311">
    <property type="entry name" value="TAT_signal"/>
</dbReference>
<name>A0ABN2UJB3_9ACTN</name>
<dbReference type="Proteomes" id="UP001500751">
    <property type="component" value="Unassembled WGS sequence"/>
</dbReference>
<keyword evidence="2" id="KW-1185">Reference proteome</keyword>
<comment type="caution">
    <text evidence="1">The sequence shown here is derived from an EMBL/GenBank/DDBJ whole genome shotgun (WGS) entry which is preliminary data.</text>
</comment>